<organism evidence="3">
    <name type="scientific">Arion vulgaris</name>
    <dbReference type="NCBI Taxonomy" id="1028688"/>
    <lineage>
        <taxon>Eukaryota</taxon>
        <taxon>Metazoa</taxon>
        <taxon>Spiralia</taxon>
        <taxon>Lophotrochozoa</taxon>
        <taxon>Mollusca</taxon>
        <taxon>Gastropoda</taxon>
        <taxon>Heterobranchia</taxon>
        <taxon>Euthyneura</taxon>
        <taxon>Panpulmonata</taxon>
        <taxon>Eupulmonata</taxon>
        <taxon>Stylommatophora</taxon>
        <taxon>Helicina</taxon>
        <taxon>Arionoidea</taxon>
        <taxon>Arionidae</taxon>
        <taxon>Arion</taxon>
    </lineage>
</organism>
<sequence>MFAYIQNSTLHLLIFLLHGVLVQPEASDLSPDEQTLPNIFTNGHSNLRNKSAQLNTLPNSVKLSLLSSIVSRHSDNGAKWVNELAGGSADEIPEIFFPNTRERFQEIPPGLFNENIDKEEEDETKFLRIIKSQLSRMPMSFGKRISAVSLGGHFRILDPIYLRRENQGNDQDNIFRNKDEHFTRYRKGRLGRMPMAFGKRAETRNVYKRSLRNYMPTVSTNEEMKEHANHEINEQSKIDTSPNVYKCSAMDIERFFRIPKTFSKIRESNQDKVNLARVQTHHKLVPDITNNKYKNEIIYKHLINAFSQIPKESSIIIDDKDTDNNLDETTKTSEKIRMENENKIDDTMKNTEYFRTEIEKNKDDTIDDDEHFIRTSKGSLNRMPLSFGKRRNSDKMEENVDSSNLNKMITNDFTELTQKRDQESKYHELFRLLISKVDALKDDSKEEMYKKIQQLLDKIISEGTSLTRPTRSKLDRMPITYGKRHNSQNEIKEHSTNTHNMKTSIQNTKTAPLLNRISMIVDIPGFSRNISLMKQHDLQEKLQRSNVPKSEQQMNDISEIDDDSTFQDSVFNVSSNDSTWKNQRSLKSTL</sequence>
<dbReference type="AlphaFoldDB" id="A0A0B7B386"/>
<dbReference type="EMBL" id="HACG01040593">
    <property type="protein sequence ID" value="CEK87458.1"/>
    <property type="molecule type" value="Transcribed_RNA"/>
</dbReference>
<reference evidence="3" key="1">
    <citation type="submission" date="2014-12" db="EMBL/GenBank/DDBJ databases">
        <title>Insight into the proteome of Arion vulgaris.</title>
        <authorList>
            <person name="Aradska J."/>
            <person name="Bulat T."/>
            <person name="Smidak R."/>
            <person name="Sarate P."/>
            <person name="Gangsoo J."/>
            <person name="Sialana F."/>
            <person name="Bilban M."/>
            <person name="Lubec G."/>
        </authorList>
    </citation>
    <scope>NUCLEOTIDE SEQUENCE</scope>
    <source>
        <tissue evidence="3">Skin</tissue>
    </source>
</reference>
<feature type="signal peptide" evidence="2">
    <location>
        <begin position="1"/>
        <end position="22"/>
    </location>
</feature>
<feature type="region of interest" description="Disordered" evidence="1">
    <location>
        <begin position="571"/>
        <end position="590"/>
    </location>
</feature>
<accession>A0A0B7B386</accession>
<name>A0A0B7B386_9EUPU</name>
<keyword evidence="2" id="KW-0732">Signal</keyword>
<evidence type="ECO:0000256" key="1">
    <source>
        <dbReference type="SAM" id="MobiDB-lite"/>
    </source>
</evidence>
<evidence type="ECO:0000256" key="2">
    <source>
        <dbReference type="SAM" id="SignalP"/>
    </source>
</evidence>
<feature type="chain" id="PRO_5002124531" evidence="2">
    <location>
        <begin position="23"/>
        <end position="590"/>
    </location>
</feature>
<evidence type="ECO:0000313" key="3">
    <source>
        <dbReference type="EMBL" id="CEK87458.1"/>
    </source>
</evidence>
<proteinExistence type="predicted"/>
<protein>
    <submittedName>
        <fullName evidence="3">Uncharacterized protein</fullName>
    </submittedName>
</protein>
<gene>
    <name evidence="3" type="primary">ORF159319</name>
</gene>